<protein>
    <submittedName>
        <fullName evidence="2">Uncharacterized protein</fullName>
    </submittedName>
</protein>
<evidence type="ECO:0000313" key="2">
    <source>
        <dbReference type="EMBL" id="OGN11480.1"/>
    </source>
</evidence>
<sequence>MIASTHLTVGAAVGVLSYRFLFKSNSISGMAGALVLGIISHLVLDMIPHGDDELYRPSGRPNFLPLMLSAELLFSFLAIYWCGVSESLPYQNGYLLAGMVGGALPDVPHVLMESLKVDWRILQTADRLNSFFHTSWHAGSFWQGLLPQLVILALSLTVLYFFKLPMTETSP</sequence>
<comment type="caution">
    <text evidence="2">The sequence shown here is derived from an EMBL/GenBank/DDBJ whole genome shotgun (WGS) entry which is preliminary data.</text>
</comment>
<dbReference type="Proteomes" id="UP000178197">
    <property type="component" value="Unassembled WGS sequence"/>
</dbReference>
<gene>
    <name evidence="2" type="ORF">A3C71_02380</name>
</gene>
<feature type="transmembrane region" description="Helical" evidence="1">
    <location>
        <begin position="94"/>
        <end position="112"/>
    </location>
</feature>
<evidence type="ECO:0000256" key="1">
    <source>
        <dbReference type="SAM" id="Phobius"/>
    </source>
</evidence>
<keyword evidence="1" id="KW-0472">Membrane</keyword>
<feature type="transmembrane region" description="Helical" evidence="1">
    <location>
        <begin position="64"/>
        <end position="82"/>
    </location>
</feature>
<organism evidence="2 3">
    <name type="scientific">Candidatus Yanofskybacteria bacterium RIFCSPHIGHO2_02_FULL_43_15c</name>
    <dbReference type="NCBI Taxonomy" id="1802679"/>
    <lineage>
        <taxon>Bacteria</taxon>
        <taxon>Candidatus Yanofskyibacteriota</taxon>
    </lineage>
</organism>
<accession>A0A1F8FG00</accession>
<reference evidence="2 3" key="1">
    <citation type="journal article" date="2016" name="Nat. Commun.">
        <title>Thousands of microbial genomes shed light on interconnected biogeochemical processes in an aquifer system.</title>
        <authorList>
            <person name="Anantharaman K."/>
            <person name="Brown C.T."/>
            <person name="Hug L.A."/>
            <person name="Sharon I."/>
            <person name="Castelle C.J."/>
            <person name="Probst A.J."/>
            <person name="Thomas B.C."/>
            <person name="Singh A."/>
            <person name="Wilkins M.J."/>
            <person name="Karaoz U."/>
            <person name="Brodie E.L."/>
            <person name="Williams K.H."/>
            <person name="Hubbard S.S."/>
            <person name="Banfield J.F."/>
        </authorList>
    </citation>
    <scope>NUCLEOTIDE SEQUENCE [LARGE SCALE GENOMIC DNA]</scope>
</reference>
<dbReference type="AlphaFoldDB" id="A0A1F8FG00"/>
<evidence type="ECO:0000313" key="3">
    <source>
        <dbReference type="Proteomes" id="UP000178197"/>
    </source>
</evidence>
<feature type="transmembrane region" description="Helical" evidence="1">
    <location>
        <begin position="141"/>
        <end position="162"/>
    </location>
</feature>
<feature type="transmembrane region" description="Helical" evidence="1">
    <location>
        <begin position="27"/>
        <end position="44"/>
    </location>
</feature>
<keyword evidence="1" id="KW-0812">Transmembrane</keyword>
<keyword evidence="1" id="KW-1133">Transmembrane helix</keyword>
<name>A0A1F8FG00_9BACT</name>
<proteinExistence type="predicted"/>
<dbReference type="EMBL" id="MGJT01000031">
    <property type="protein sequence ID" value="OGN11480.1"/>
    <property type="molecule type" value="Genomic_DNA"/>
</dbReference>